<evidence type="ECO:0000256" key="9">
    <source>
        <dbReference type="PROSITE-ProRule" id="PRU00023"/>
    </source>
</evidence>
<dbReference type="GO" id="GO:0008270">
    <property type="term" value="F:zinc ion binding"/>
    <property type="evidence" value="ECO:0007669"/>
    <property type="project" value="UniProtKB-KW"/>
</dbReference>
<evidence type="ECO:0000256" key="7">
    <source>
        <dbReference type="ARBA" id="ARBA00023069"/>
    </source>
</evidence>
<evidence type="ECO:0000313" key="12">
    <source>
        <dbReference type="EnsemblMetazoa" id="XP_014240481.1"/>
    </source>
</evidence>
<feature type="repeat" description="ANK" evidence="9">
    <location>
        <begin position="81"/>
        <end position="113"/>
    </location>
</feature>
<dbReference type="Proteomes" id="UP000494040">
    <property type="component" value="Unassembled WGS sequence"/>
</dbReference>
<protein>
    <recommendedName>
        <fullName evidence="11">MYND-type domain-containing protein</fullName>
    </recommendedName>
</protein>
<keyword evidence="2" id="KW-0479">Metal-binding</keyword>
<feature type="domain" description="MYND-type" evidence="11">
    <location>
        <begin position="317"/>
        <end position="354"/>
    </location>
</feature>
<dbReference type="InterPro" id="IPR036770">
    <property type="entry name" value="Ankyrin_rpt-contain_sf"/>
</dbReference>
<evidence type="ECO:0000256" key="2">
    <source>
        <dbReference type="ARBA" id="ARBA00022723"/>
    </source>
</evidence>
<dbReference type="EnsemblMetazoa" id="XM_014384995.2">
    <property type="protein sequence ID" value="XP_014240481.1"/>
    <property type="gene ID" value="LOC106661531"/>
</dbReference>
<evidence type="ECO:0000259" key="11">
    <source>
        <dbReference type="PROSITE" id="PS50865"/>
    </source>
</evidence>
<dbReference type="Pfam" id="PF12796">
    <property type="entry name" value="Ank_2"/>
    <property type="match status" value="1"/>
</dbReference>
<dbReference type="SMART" id="SM00248">
    <property type="entry name" value="ANK"/>
    <property type="match status" value="3"/>
</dbReference>
<accession>A0A8I6R7D8</accession>
<comment type="subcellular location">
    <subcellularLocation>
        <location evidence="1">Cell projection</location>
        <location evidence="1">Cilium</location>
    </subcellularLocation>
</comment>
<dbReference type="PROSITE" id="PS50865">
    <property type="entry name" value="ZF_MYND_2"/>
    <property type="match status" value="1"/>
</dbReference>
<feature type="repeat" description="ANK" evidence="9">
    <location>
        <begin position="47"/>
        <end position="79"/>
    </location>
</feature>
<dbReference type="PROSITE" id="PS01360">
    <property type="entry name" value="ZF_MYND_1"/>
    <property type="match status" value="1"/>
</dbReference>
<dbReference type="InterPro" id="IPR002110">
    <property type="entry name" value="Ankyrin_rpt"/>
</dbReference>
<dbReference type="SUPFAM" id="SSF48403">
    <property type="entry name" value="Ankyrin repeat"/>
    <property type="match status" value="1"/>
</dbReference>
<dbReference type="GeneID" id="106661531"/>
<evidence type="ECO:0000256" key="4">
    <source>
        <dbReference type="ARBA" id="ARBA00022771"/>
    </source>
</evidence>
<keyword evidence="3" id="KW-0677">Repeat</keyword>
<evidence type="ECO:0000256" key="6">
    <source>
        <dbReference type="ARBA" id="ARBA00023043"/>
    </source>
</evidence>
<dbReference type="AlphaFoldDB" id="A0A8I6R7D8"/>
<keyword evidence="7" id="KW-0969">Cilium</keyword>
<dbReference type="InterPro" id="IPR002893">
    <property type="entry name" value="Znf_MYND"/>
</dbReference>
<name>A0A8I6R7D8_CIMLE</name>
<dbReference type="PANTHER" id="PTHR24150">
    <property type="entry name" value="ANKYRIN REPEAT AND MYND DOMAIN-CONTAINING PROTEIN 2"/>
    <property type="match status" value="1"/>
</dbReference>
<dbReference type="OrthoDB" id="10257049at2759"/>
<dbReference type="KEGG" id="clec:106661531"/>
<dbReference type="Gene3D" id="1.25.40.20">
    <property type="entry name" value="Ankyrin repeat-containing domain"/>
    <property type="match status" value="1"/>
</dbReference>
<dbReference type="PANTHER" id="PTHR24150:SF8">
    <property type="entry name" value="ANKYRIN REPEAT AND MYND DOMAIN-CONTAINING PROTEIN 2"/>
    <property type="match status" value="1"/>
</dbReference>
<evidence type="ECO:0000256" key="10">
    <source>
        <dbReference type="PROSITE-ProRule" id="PRU00134"/>
    </source>
</evidence>
<proteinExistence type="predicted"/>
<organism evidence="12 13">
    <name type="scientific">Cimex lectularius</name>
    <name type="common">Bed bug</name>
    <name type="synonym">Acanthia lectularia</name>
    <dbReference type="NCBI Taxonomy" id="79782"/>
    <lineage>
        <taxon>Eukaryota</taxon>
        <taxon>Metazoa</taxon>
        <taxon>Ecdysozoa</taxon>
        <taxon>Arthropoda</taxon>
        <taxon>Hexapoda</taxon>
        <taxon>Insecta</taxon>
        <taxon>Pterygota</taxon>
        <taxon>Neoptera</taxon>
        <taxon>Paraneoptera</taxon>
        <taxon>Hemiptera</taxon>
        <taxon>Heteroptera</taxon>
        <taxon>Panheteroptera</taxon>
        <taxon>Cimicomorpha</taxon>
        <taxon>Cimicidae</taxon>
        <taxon>Cimex</taxon>
    </lineage>
</organism>
<keyword evidence="6 9" id="KW-0040">ANK repeat</keyword>
<dbReference type="Pfam" id="PF01753">
    <property type="entry name" value="zf-MYND"/>
    <property type="match status" value="1"/>
</dbReference>
<dbReference type="InterPro" id="IPR052452">
    <property type="entry name" value="Ankyrin-MYND_dom_contain_2"/>
</dbReference>
<evidence type="ECO:0000256" key="3">
    <source>
        <dbReference type="ARBA" id="ARBA00022737"/>
    </source>
</evidence>
<dbReference type="SUPFAM" id="SSF144232">
    <property type="entry name" value="HIT/MYND zinc finger-like"/>
    <property type="match status" value="1"/>
</dbReference>
<dbReference type="RefSeq" id="XP_014240481.1">
    <property type="nucleotide sequence ID" value="XM_014384995.2"/>
</dbReference>
<reference evidence="12" key="1">
    <citation type="submission" date="2022-01" db="UniProtKB">
        <authorList>
            <consortium name="EnsemblMetazoa"/>
        </authorList>
    </citation>
    <scope>IDENTIFICATION</scope>
</reference>
<keyword evidence="5" id="KW-0862">Zinc</keyword>
<dbReference type="PROSITE" id="PS50297">
    <property type="entry name" value="ANK_REP_REGION"/>
    <property type="match status" value="2"/>
</dbReference>
<dbReference type="Gene3D" id="6.10.140.2220">
    <property type="match status" value="1"/>
</dbReference>
<dbReference type="GO" id="GO:0005929">
    <property type="term" value="C:cilium"/>
    <property type="evidence" value="ECO:0007669"/>
    <property type="project" value="UniProtKB-SubCell"/>
</dbReference>
<keyword evidence="4 10" id="KW-0863">Zinc-finger</keyword>
<dbReference type="OMA" id="EFPFREC"/>
<dbReference type="PROSITE" id="PS50088">
    <property type="entry name" value="ANK_REPEAT"/>
    <property type="match status" value="2"/>
</dbReference>
<keyword evidence="13" id="KW-1185">Reference proteome</keyword>
<evidence type="ECO:0000256" key="5">
    <source>
        <dbReference type="ARBA" id="ARBA00022833"/>
    </source>
</evidence>
<evidence type="ECO:0000256" key="1">
    <source>
        <dbReference type="ARBA" id="ARBA00004138"/>
    </source>
</evidence>
<evidence type="ECO:0000313" key="13">
    <source>
        <dbReference type="Proteomes" id="UP000494040"/>
    </source>
</evidence>
<evidence type="ECO:0000256" key="8">
    <source>
        <dbReference type="ARBA" id="ARBA00023273"/>
    </source>
</evidence>
<keyword evidence="8" id="KW-0966">Cell projection</keyword>
<sequence>MASSRATPVPLKEAEKAIFELINNNDIAGLKSHMEINALKPDVVDEHGLTPLSHACYKGNKDIAQYLIDQGANVNLNEHENGYTALHFAALSGKADLCQLLLANGAKTHMQNSVGRTAAQMGAFVGNHQCVAVINNYLPKCEVDYYTISHSLNQGPFLSPTVATTVHKLIMQVNLHPIRIALTCQPLVDVLNNVKFVLEMMSQKLMRRGAESNEVLSFKIHYLSFVIGEIMKCRKPDQQTTGLIETFIKRILRNGSGEKFLESLIRESIREYPYRDCGIFHQMITSLTAFKNPPPALQVISTVINGQRGFESDVKVCTTCSEETQTKKCVKCKQVQYCGRECQRLHWFAHKKECNRNADDLVTKVEAIKIN</sequence>